<feature type="active site" description="Proton donor" evidence="3">
    <location>
        <position position="173"/>
    </location>
</feature>
<feature type="active site" description="Nucleophile" evidence="3">
    <location>
        <position position="106"/>
    </location>
</feature>
<dbReference type="OrthoDB" id="428577at2"/>
<dbReference type="EMBL" id="VCLB01000010">
    <property type="protein sequence ID" value="TNB46355.1"/>
    <property type="molecule type" value="Genomic_DNA"/>
</dbReference>
<dbReference type="PANTHER" id="PTHR36845">
    <property type="entry name" value="HYDROLASE, PUTATIVE (AFU_ORTHOLOGUE AFUA_7G05090)-RELATED"/>
    <property type="match status" value="1"/>
</dbReference>
<evidence type="ECO:0000313" key="5">
    <source>
        <dbReference type="EMBL" id="TNB46355.1"/>
    </source>
</evidence>
<comment type="caution">
    <text evidence="5">The sequence shown here is derived from an EMBL/GenBank/DDBJ whole genome shotgun (WGS) entry which is preliminary data.</text>
</comment>
<dbReference type="GO" id="GO:0052757">
    <property type="term" value="F:chondroitin hydrolase activity"/>
    <property type="evidence" value="ECO:0007669"/>
    <property type="project" value="TreeGrafter"/>
</dbReference>
<evidence type="ECO:0000313" key="6">
    <source>
        <dbReference type="Proteomes" id="UP000307874"/>
    </source>
</evidence>
<evidence type="ECO:0000256" key="4">
    <source>
        <dbReference type="PIRSR" id="PIRSR610905-2"/>
    </source>
</evidence>
<dbReference type="InterPro" id="IPR052369">
    <property type="entry name" value="UG_Glycosaminoglycan_Hydrolase"/>
</dbReference>
<dbReference type="InterPro" id="IPR010905">
    <property type="entry name" value="Glyco_hydro_88"/>
</dbReference>
<dbReference type="Proteomes" id="UP000307874">
    <property type="component" value="Unassembled WGS sequence"/>
</dbReference>
<feature type="binding site" evidence="4">
    <location>
        <position position="233"/>
    </location>
    <ligand>
        <name>substrate</name>
    </ligand>
</feature>
<feature type="binding site" evidence="4">
    <location>
        <position position="245"/>
    </location>
    <ligand>
        <name>substrate</name>
    </ligand>
</feature>
<proteinExistence type="inferred from homology"/>
<dbReference type="PANTHER" id="PTHR36845:SF1">
    <property type="entry name" value="HYDROLASE, PUTATIVE (AFU_ORTHOLOGUE AFUA_7G05090)-RELATED"/>
    <property type="match status" value="1"/>
</dbReference>
<protein>
    <submittedName>
        <fullName evidence="5">Glycosyl hydrolase</fullName>
    </submittedName>
</protein>
<accession>A0A5C4JLJ6</accession>
<name>A0A5C4JLJ6_9HYPH</name>
<keyword evidence="6" id="KW-1185">Reference proteome</keyword>
<feature type="binding site" evidence="4">
    <location>
        <position position="249"/>
    </location>
    <ligand>
        <name>substrate</name>
    </ligand>
</feature>
<dbReference type="InterPro" id="IPR012341">
    <property type="entry name" value="6hp_glycosidase-like_sf"/>
</dbReference>
<feature type="binding site" evidence="4">
    <location>
        <position position="231"/>
    </location>
    <ligand>
        <name>substrate</name>
    </ligand>
</feature>
<feature type="binding site" evidence="4">
    <location>
        <position position="173"/>
    </location>
    <ligand>
        <name>substrate</name>
    </ligand>
</feature>
<comment type="similarity">
    <text evidence="2">Belongs to the glycosyl hydrolase 88 family.</text>
</comment>
<dbReference type="SUPFAM" id="SSF48208">
    <property type="entry name" value="Six-hairpin glycosidases"/>
    <property type="match status" value="1"/>
</dbReference>
<reference evidence="5 6" key="1">
    <citation type="submission" date="2019-05" db="EMBL/GenBank/DDBJ databases">
        <authorList>
            <person name="Lee S.D."/>
        </authorList>
    </citation>
    <scope>NUCLEOTIDE SEQUENCE [LARGE SCALE GENOMIC DNA]</scope>
    <source>
        <strain evidence="5 6">GH2-6</strain>
    </source>
</reference>
<dbReference type="Pfam" id="PF07470">
    <property type="entry name" value="Glyco_hydro_88"/>
    <property type="match status" value="1"/>
</dbReference>
<dbReference type="Gene3D" id="1.50.10.10">
    <property type="match status" value="1"/>
</dbReference>
<dbReference type="GO" id="GO:0000272">
    <property type="term" value="P:polysaccharide catabolic process"/>
    <property type="evidence" value="ECO:0007669"/>
    <property type="project" value="TreeGrafter"/>
</dbReference>
<gene>
    <name evidence="5" type="ORF">FF124_17655</name>
</gene>
<dbReference type="RefSeq" id="WP_138749803.1">
    <property type="nucleotide sequence ID" value="NZ_VCLB01000010.1"/>
</dbReference>
<evidence type="ECO:0000256" key="3">
    <source>
        <dbReference type="PIRSR" id="PIRSR610905-1"/>
    </source>
</evidence>
<feature type="binding site" evidence="4">
    <location>
        <position position="106"/>
    </location>
    <ligand>
        <name>substrate</name>
    </ligand>
</feature>
<evidence type="ECO:0000256" key="2">
    <source>
        <dbReference type="ARBA" id="ARBA00038358"/>
    </source>
</evidence>
<reference evidence="5 6" key="2">
    <citation type="submission" date="2019-06" db="EMBL/GenBank/DDBJ databases">
        <title>Martelella lutilitoris sp. nov., isolated from a tidal mudflat.</title>
        <authorList>
            <person name="Kim Y.-J."/>
        </authorList>
    </citation>
    <scope>NUCLEOTIDE SEQUENCE [LARGE SCALE GENOMIC DNA]</scope>
    <source>
        <strain evidence="5 6">GH2-6</strain>
    </source>
</reference>
<sequence length="394" mass="43656">MNRVADSYFAKESDVPTNEAHQAALIRCIERLDRQMPTVGLRNPKIGNAANRWIYCNGPDWVMGFQTGQLWLAYQMTGSSAFKNAAKARRPEFEQVLRDRRLRDHDLGFQFSLSSVAEWLLTGDKSARSMGLAAADALLARFRPEGGYIQAWSAQGTHDREKAAFANGRMIADTMQNLALLFWAHRETAIEDYRDVAQIHAATAASCLVRDDDTSFHTFVFDPSTGEPIRGETHQGYANSSCWARGQAWLMHGFAQCYAATEDPAHLEVARRLSAKAEALVGSAAVPVWDFNLPDTETPYIDSSAGAVMAAGLYLLADQDIPAEEAQRWRAFADRLIDGLLSTCDLTKSEGAQGLLAHGAAHVPAGRCDTMLPYGDYYFMEALMRSVGHTQFFW</sequence>
<dbReference type="AlphaFoldDB" id="A0A5C4JLJ6"/>
<dbReference type="InterPro" id="IPR008928">
    <property type="entry name" value="6-hairpin_glycosidase_sf"/>
</dbReference>
<evidence type="ECO:0000256" key="1">
    <source>
        <dbReference type="ARBA" id="ARBA00022801"/>
    </source>
</evidence>
<keyword evidence="1 5" id="KW-0378">Hydrolase</keyword>
<organism evidence="5 6">
    <name type="scientific">Martelella lutilitoris</name>
    <dbReference type="NCBI Taxonomy" id="2583532"/>
    <lineage>
        <taxon>Bacteria</taxon>
        <taxon>Pseudomonadati</taxon>
        <taxon>Pseudomonadota</taxon>
        <taxon>Alphaproteobacteria</taxon>
        <taxon>Hyphomicrobiales</taxon>
        <taxon>Aurantimonadaceae</taxon>
        <taxon>Martelella</taxon>
    </lineage>
</organism>